<dbReference type="Gene3D" id="1.10.10.10">
    <property type="entry name" value="Winged helix-like DNA-binding domain superfamily/Winged helix DNA-binding domain"/>
    <property type="match status" value="1"/>
</dbReference>
<dbReference type="PANTHER" id="PTHR30346">
    <property type="entry name" value="TRANSCRIPTIONAL DUAL REGULATOR HCAR-RELATED"/>
    <property type="match status" value="1"/>
</dbReference>
<keyword evidence="4" id="KW-0804">Transcription</keyword>
<dbReference type="PANTHER" id="PTHR30346:SF0">
    <property type="entry name" value="HCA OPERON TRANSCRIPTIONAL ACTIVATOR HCAR"/>
    <property type="match status" value="1"/>
</dbReference>
<evidence type="ECO:0000256" key="1">
    <source>
        <dbReference type="ARBA" id="ARBA00009437"/>
    </source>
</evidence>
<comment type="similarity">
    <text evidence="1">Belongs to the LysR transcriptional regulatory family.</text>
</comment>
<dbReference type="InterPro" id="IPR036390">
    <property type="entry name" value="WH_DNA-bd_sf"/>
</dbReference>
<keyword evidence="7" id="KW-1185">Reference proteome</keyword>
<sequence length="300" mass="33060">MDSDLELRHLRSFVAVAEELHFGRAAQKLYLAQPALSQQIRRMEEIVGSPLFTRTSRSVSLTSAGEVLLERAHRTLRNVRLDLEETRSIARGESGRLNVGFVGSSMLATLPAVFRQYRSAFPLVQIHLHESFTSRVASGLLDGTLDAGILRDSDPQPDLEVETLFTERYLAVLPSKHPRANQRTIHASVLRDEPFVFYSRVAGSVAFDKPLSLCGDAGFRPRVVQEASHWLSIVRLVAAGFGVSIAPACVATIAEKGVVYVPLRGATEVSNVELAFRKGEQRPIVQGFARMARTIGRTKA</sequence>
<dbReference type="Pfam" id="PF03466">
    <property type="entry name" value="LysR_substrate"/>
    <property type="match status" value="1"/>
</dbReference>
<keyword evidence="3" id="KW-0238">DNA-binding</keyword>
<dbReference type="InterPro" id="IPR036388">
    <property type="entry name" value="WH-like_DNA-bd_sf"/>
</dbReference>
<dbReference type="InterPro" id="IPR005119">
    <property type="entry name" value="LysR_subst-bd"/>
</dbReference>
<dbReference type="Gene3D" id="3.40.190.10">
    <property type="entry name" value="Periplasmic binding protein-like II"/>
    <property type="match status" value="2"/>
</dbReference>
<dbReference type="CDD" id="cd08414">
    <property type="entry name" value="PBP2_LTTR_aromatics_like"/>
    <property type="match status" value="1"/>
</dbReference>
<evidence type="ECO:0000256" key="4">
    <source>
        <dbReference type="ARBA" id="ARBA00023163"/>
    </source>
</evidence>
<dbReference type="Proteomes" id="UP000182427">
    <property type="component" value="Chromosome I"/>
</dbReference>
<dbReference type="SUPFAM" id="SSF53850">
    <property type="entry name" value="Periplasmic binding protein-like II"/>
    <property type="match status" value="1"/>
</dbReference>
<dbReference type="PROSITE" id="PS50931">
    <property type="entry name" value="HTH_LYSR"/>
    <property type="match status" value="1"/>
</dbReference>
<dbReference type="OrthoDB" id="9803735at2"/>
<protein>
    <submittedName>
        <fullName evidence="6">Transcriptional regulator, LysR family</fullName>
    </submittedName>
</protein>
<dbReference type="SUPFAM" id="SSF46785">
    <property type="entry name" value="Winged helix' DNA-binding domain"/>
    <property type="match status" value="1"/>
</dbReference>
<dbReference type="InterPro" id="IPR000847">
    <property type="entry name" value="LysR_HTH_N"/>
</dbReference>
<evidence type="ECO:0000313" key="7">
    <source>
        <dbReference type="Proteomes" id="UP000182427"/>
    </source>
</evidence>
<dbReference type="FunFam" id="1.10.10.10:FF:000001">
    <property type="entry name" value="LysR family transcriptional regulator"/>
    <property type="match status" value="1"/>
</dbReference>
<dbReference type="AlphaFoldDB" id="A0A1G7HUN1"/>
<dbReference type="GO" id="GO:0032993">
    <property type="term" value="C:protein-DNA complex"/>
    <property type="evidence" value="ECO:0007669"/>
    <property type="project" value="TreeGrafter"/>
</dbReference>
<organism evidence="6 7">
    <name type="scientific">Terriglobus roseus</name>
    <dbReference type="NCBI Taxonomy" id="392734"/>
    <lineage>
        <taxon>Bacteria</taxon>
        <taxon>Pseudomonadati</taxon>
        <taxon>Acidobacteriota</taxon>
        <taxon>Terriglobia</taxon>
        <taxon>Terriglobales</taxon>
        <taxon>Acidobacteriaceae</taxon>
        <taxon>Terriglobus</taxon>
    </lineage>
</organism>
<gene>
    <name evidence="6" type="ORF">SAMN05444167_1214</name>
</gene>
<dbReference type="Pfam" id="PF00126">
    <property type="entry name" value="HTH_1"/>
    <property type="match status" value="1"/>
</dbReference>
<name>A0A1G7HUN1_9BACT</name>
<reference evidence="6 7" key="1">
    <citation type="submission" date="2016-10" db="EMBL/GenBank/DDBJ databases">
        <authorList>
            <person name="de Groot N.N."/>
        </authorList>
    </citation>
    <scope>NUCLEOTIDE SEQUENCE [LARGE SCALE GENOMIC DNA]</scope>
    <source>
        <strain evidence="6 7">GAS232</strain>
    </source>
</reference>
<dbReference type="RefSeq" id="WP_083344350.1">
    <property type="nucleotide sequence ID" value="NZ_LT629690.1"/>
</dbReference>
<keyword evidence="2" id="KW-0805">Transcription regulation</keyword>
<dbReference type="PRINTS" id="PR00039">
    <property type="entry name" value="HTHLYSR"/>
</dbReference>
<evidence type="ECO:0000256" key="3">
    <source>
        <dbReference type="ARBA" id="ARBA00023125"/>
    </source>
</evidence>
<dbReference type="EMBL" id="LT629690">
    <property type="protein sequence ID" value="SDF04018.1"/>
    <property type="molecule type" value="Genomic_DNA"/>
</dbReference>
<feature type="domain" description="HTH lysR-type" evidence="5">
    <location>
        <begin position="5"/>
        <end position="62"/>
    </location>
</feature>
<dbReference type="GO" id="GO:0003677">
    <property type="term" value="F:DNA binding"/>
    <property type="evidence" value="ECO:0007669"/>
    <property type="project" value="UniProtKB-KW"/>
</dbReference>
<proteinExistence type="inferred from homology"/>
<accession>A0A1G7HUN1</accession>
<evidence type="ECO:0000259" key="5">
    <source>
        <dbReference type="PROSITE" id="PS50931"/>
    </source>
</evidence>
<evidence type="ECO:0000313" key="6">
    <source>
        <dbReference type="EMBL" id="SDF04018.1"/>
    </source>
</evidence>
<dbReference type="GO" id="GO:0003700">
    <property type="term" value="F:DNA-binding transcription factor activity"/>
    <property type="evidence" value="ECO:0007669"/>
    <property type="project" value="InterPro"/>
</dbReference>
<evidence type="ECO:0000256" key="2">
    <source>
        <dbReference type="ARBA" id="ARBA00023015"/>
    </source>
</evidence>